<name>A0A2T4MKN1_9STAP</name>
<dbReference type="CDD" id="cd08561">
    <property type="entry name" value="GDPD_cytoplasmic_ScUgpQ2_like"/>
    <property type="match status" value="1"/>
</dbReference>
<dbReference type="PROSITE" id="PS51704">
    <property type="entry name" value="GP_PDE"/>
    <property type="match status" value="1"/>
</dbReference>
<evidence type="ECO:0000259" key="1">
    <source>
        <dbReference type="PROSITE" id="PS51704"/>
    </source>
</evidence>
<dbReference type="EMBL" id="WMFL01000080">
    <property type="protein sequence ID" value="NJI03043.1"/>
    <property type="molecule type" value="Genomic_DNA"/>
</dbReference>
<dbReference type="Gene3D" id="3.20.20.190">
    <property type="entry name" value="Phosphatidylinositol (PI) phosphodiesterase"/>
    <property type="match status" value="1"/>
</dbReference>
<reference evidence="2" key="1">
    <citation type="submission" date="2019-11" db="EMBL/GenBank/DDBJ databases">
        <title>Whole genome comparisons of Staphylococcus agnetis isolates from cattle and chickens.</title>
        <authorList>
            <person name="Rhoads D."/>
            <person name="Shwani A."/>
            <person name="Adkins P."/>
            <person name="Calcutt M."/>
            <person name="Middleton J."/>
        </authorList>
    </citation>
    <scope>NUCLEOTIDE SEQUENCE</scope>
    <source>
        <strain evidence="2">1387</strain>
    </source>
</reference>
<gene>
    <name evidence="2" type="ORF">GLV84_09405</name>
</gene>
<dbReference type="AlphaFoldDB" id="A0A2T4MKN1"/>
<dbReference type="InterPro" id="IPR017946">
    <property type="entry name" value="PLC-like_Pdiesterase_TIM-brl"/>
</dbReference>
<sequence>MTKTTRSFIKAINHVRHFIKKDKQEVTLNNAGVPYKIAPYFQHNPPYLLSHRGGMYERPEHTQLAFDHSQQLGLTGFEIDIRLTKDEHVIVFHDPDVDRTTNGSGLVSQHTLEELLKLDAGYHFKDMDGNKPYKGHPKAKIITLAKLLKQYPNQLINIDIKDDPKSFVGQIAAERLYEVIMKHHAQQRVLVTSFHKKQIERFNQLHHNKIATGASQAEVTEGIIKLFLGSPYLYKGQAHTFQMPLSHRGISLISVKLINWLNSKNIFPGYYGVNRLDLMDELVEKGVHTIVTDHPTIAHQFLYEKNDTSN</sequence>
<accession>A0A2T4MKN1</accession>
<dbReference type="Proteomes" id="UP000646308">
    <property type="component" value="Unassembled WGS sequence"/>
</dbReference>
<dbReference type="SUPFAM" id="SSF51695">
    <property type="entry name" value="PLC-like phosphodiesterases"/>
    <property type="match status" value="1"/>
</dbReference>
<comment type="caution">
    <text evidence="2">The sequence shown here is derived from an EMBL/GenBank/DDBJ whole genome shotgun (WGS) entry which is preliminary data.</text>
</comment>
<dbReference type="Pfam" id="PF03009">
    <property type="entry name" value="GDPD"/>
    <property type="match status" value="1"/>
</dbReference>
<proteinExistence type="predicted"/>
<feature type="domain" description="GP-PDE" evidence="1">
    <location>
        <begin position="46"/>
        <end position="302"/>
    </location>
</feature>
<protein>
    <submittedName>
        <fullName evidence="2">Glycerophosphodiester phosphodiesterase</fullName>
    </submittedName>
</protein>
<dbReference type="GO" id="GO:0006629">
    <property type="term" value="P:lipid metabolic process"/>
    <property type="evidence" value="ECO:0007669"/>
    <property type="project" value="InterPro"/>
</dbReference>
<organism evidence="2 3">
    <name type="scientific">Staphylococcus agnetis</name>
    <dbReference type="NCBI Taxonomy" id="985762"/>
    <lineage>
        <taxon>Bacteria</taxon>
        <taxon>Bacillati</taxon>
        <taxon>Bacillota</taxon>
        <taxon>Bacilli</taxon>
        <taxon>Bacillales</taxon>
        <taxon>Staphylococcaceae</taxon>
        <taxon>Staphylococcus</taxon>
    </lineage>
</organism>
<dbReference type="GeneID" id="57691211"/>
<dbReference type="PANTHER" id="PTHR46211:SF1">
    <property type="entry name" value="GLYCEROPHOSPHODIESTER PHOSPHODIESTERASE, CYTOPLASMIC"/>
    <property type="match status" value="1"/>
</dbReference>
<dbReference type="RefSeq" id="WP_107368700.1">
    <property type="nucleotide sequence ID" value="NZ_CP045927.1"/>
</dbReference>
<dbReference type="GO" id="GO:0008081">
    <property type="term" value="F:phosphoric diester hydrolase activity"/>
    <property type="evidence" value="ECO:0007669"/>
    <property type="project" value="InterPro"/>
</dbReference>
<evidence type="ECO:0000313" key="3">
    <source>
        <dbReference type="Proteomes" id="UP000646308"/>
    </source>
</evidence>
<evidence type="ECO:0000313" key="2">
    <source>
        <dbReference type="EMBL" id="NJI03043.1"/>
    </source>
</evidence>
<dbReference type="PANTHER" id="PTHR46211">
    <property type="entry name" value="GLYCEROPHOSPHORYL DIESTER PHOSPHODIESTERASE"/>
    <property type="match status" value="1"/>
</dbReference>
<dbReference type="InterPro" id="IPR030395">
    <property type="entry name" value="GP_PDE_dom"/>
</dbReference>